<name>A0A2P8CVB8_9BACT</name>
<dbReference type="InterPro" id="IPR029063">
    <property type="entry name" value="SAM-dependent_MTases_sf"/>
</dbReference>
<gene>
    <name evidence="5" type="ORF">B0I18_114101</name>
</gene>
<dbReference type="PROSITE" id="PS51165">
    <property type="entry name" value="THUMP"/>
    <property type="match status" value="1"/>
</dbReference>
<proteinExistence type="predicted"/>
<dbReference type="SMART" id="SM00981">
    <property type="entry name" value="THUMP"/>
    <property type="match status" value="1"/>
</dbReference>
<dbReference type="Pfam" id="PF01170">
    <property type="entry name" value="UPF0020"/>
    <property type="match status" value="1"/>
</dbReference>
<evidence type="ECO:0000259" key="4">
    <source>
        <dbReference type="PROSITE" id="PS51165"/>
    </source>
</evidence>
<dbReference type="GO" id="GO:0070043">
    <property type="term" value="F:rRNA (guanine-N7-)-methyltransferase activity"/>
    <property type="evidence" value="ECO:0007669"/>
    <property type="project" value="TreeGrafter"/>
</dbReference>
<dbReference type="Pfam" id="PF02926">
    <property type="entry name" value="THUMP"/>
    <property type="match status" value="1"/>
</dbReference>
<keyword evidence="6" id="KW-1185">Reference proteome</keyword>
<dbReference type="GO" id="GO:0003723">
    <property type="term" value="F:RNA binding"/>
    <property type="evidence" value="ECO:0007669"/>
    <property type="project" value="UniProtKB-UniRule"/>
</dbReference>
<evidence type="ECO:0000313" key="6">
    <source>
        <dbReference type="Proteomes" id="UP000240572"/>
    </source>
</evidence>
<dbReference type="Gene3D" id="3.30.2130.30">
    <property type="match status" value="1"/>
</dbReference>
<dbReference type="PANTHER" id="PTHR47313">
    <property type="entry name" value="RIBOSOMAL RNA LARGE SUBUNIT METHYLTRANSFERASE K/L"/>
    <property type="match status" value="1"/>
</dbReference>
<dbReference type="SUPFAM" id="SSF53335">
    <property type="entry name" value="S-adenosyl-L-methionine-dependent methyltransferases"/>
    <property type="match status" value="1"/>
</dbReference>
<accession>A0A2P8CVB8</accession>
<sequence length="422" mass="47615">MRLSLTDKVETALPLPFMSLFTTIAPITVTCNKRLAPYLELEVREMGFDIEETFITGLRLRGTLNDCIRLNLNLRCASQVLFSLDRFEARHPDDIYENLVDLVWEDLLPEPGYFSVTSNVQHETINNSMYANLRVKDAIVDRLRNKRGIRPETGAELRGAVIHLFWKQDYAEVFLDTSGDSLARHGYRKIPGRAPMLEALAASTILASRWDRVSPFINPMCGSGTLAIEAALIATNSRPGLFRLNYAFMHLVGYDENVYLEERGRLEEQIVEVPGLKIMATDYSDQAISNARKNARAAGVEDLIEFGLCDFADTAVPDTEQGVMIINPEYGERLGDIRELETTYARIGDFMKQKCRGYYGYVFTGNMELAKKIGLKASRRIEFYNSTIDCRLLEYELYAGRKADKPGNPEEDIPAGDADSTL</sequence>
<evidence type="ECO:0000256" key="3">
    <source>
        <dbReference type="PROSITE-ProRule" id="PRU00529"/>
    </source>
</evidence>
<protein>
    <submittedName>
        <fullName evidence="5">Putative N6-adenine-specific DNA methylase</fullName>
    </submittedName>
</protein>
<dbReference type="AlphaFoldDB" id="A0A2P8CVB8"/>
<feature type="domain" description="THUMP" evidence="4">
    <location>
        <begin position="66"/>
        <end position="177"/>
    </location>
</feature>
<reference evidence="5 6" key="1">
    <citation type="submission" date="2018-03" db="EMBL/GenBank/DDBJ databases">
        <title>Genomic Encyclopedia of Type Strains, Phase III (KMG-III): the genomes of soil and plant-associated and newly described type strains.</title>
        <authorList>
            <person name="Whitman W."/>
        </authorList>
    </citation>
    <scope>NUCLEOTIDE SEQUENCE [LARGE SCALE GENOMIC DNA]</scope>
    <source>
        <strain evidence="5 6">CGMCC 1.12700</strain>
    </source>
</reference>
<dbReference type="Proteomes" id="UP000240572">
    <property type="component" value="Unassembled WGS sequence"/>
</dbReference>
<keyword evidence="2" id="KW-0808">Transferase</keyword>
<keyword evidence="1 5" id="KW-0489">Methyltransferase</keyword>
<comment type="caution">
    <text evidence="5">The sequence shown here is derived from an EMBL/GenBank/DDBJ whole genome shotgun (WGS) entry which is preliminary data.</text>
</comment>
<evidence type="ECO:0000256" key="2">
    <source>
        <dbReference type="ARBA" id="ARBA00022679"/>
    </source>
</evidence>
<evidence type="ECO:0000313" key="5">
    <source>
        <dbReference type="EMBL" id="PSK88889.1"/>
    </source>
</evidence>
<dbReference type="GO" id="GO:0008990">
    <property type="term" value="F:rRNA (guanine-N2-)-methyltransferase activity"/>
    <property type="evidence" value="ECO:0007669"/>
    <property type="project" value="TreeGrafter"/>
</dbReference>
<dbReference type="InterPro" id="IPR000241">
    <property type="entry name" value="RlmKL-like_Mtase"/>
</dbReference>
<dbReference type="CDD" id="cd11715">
    <property type="entry name" value="THUMP_AdoMetMT"/>
    <property type="match status" value="1"/>
</dbReference>
<organism evidence="5 6">
    <name type="scientific">Taibaiella chishuiensis</name>
    <dbReference type="NCBI Taxonomy" id="1434707"/>
    <lineage>
        <taxon>Bacteria</taxon>
        <taxon>Pseudomonadati</taxon>
        <taxon>Bacteroidota</taxon>
        <taxon>Chitinophagia</taxon>
        <taxon>Chitinophagales</taxon>
        <taxon>Chitinophagaceae</taxon>
        <taxon>Taibaiella</taxon>
    </lineage>
</organism>
<keyword evidence="3" id="KW-0694">RNA-binding</keyword>
<dbReference type="Gene3D" id="3.40.50.150">
    <property type="entry name" value="Vaccinia Virus protein VP39"/>
    <property type="match status" value="1"/>
</dbReference>
<dbReference type="EMBL" id="PYGD01000014">
    <property type="protein sequence ID" value="PSK88889.1"/>
    <property type="molecule type" value="Genomic_DNA"/>
</dbReference>
<evidence type="ECO:0000256" key="1">
    <source>
        <dbReference type="ARBA" id="ARBA00022603"/>
    </source>
</evidence>
<dbReference type="Pfam" id="PF22020">
    <property type="entry name" value="RlmL_1st"/>
    <property type="match status" value="1"/>
</dbReference>
<dbReference type="InterPro" id="IPR054170">
    <property type="entry name" value="RlmL_1st"/>
</dbReference>
<dbReference type="InterPro" id="IPR004114">
    <property type="entry name" value="THUMP_dom"/>
</dbReference>
<dbReference type="PANTHER" id="PTHR47313:SF1">
    <property type="entry name" value="RIBOSOMAL RNA LARGE SUBUNIT METHYLTRANSFERASE K_L"/>
    <property type="match status" value="1"/>
</dbReference>